<evidence type="ECO:0000256" key="1">
    <source>
        <dbReference type="SAM" id="MobiDB-lite"/>
    </source>
</evidence>
<feature type="compositionally biased region" description="Gly residues" evidence="1">
    <location>
        <begin position="1"/>
        <end position="10"/>
    </location>
</feature>
<reference evidence="2" key="1">
    <citation type="journal article" date="2020" name="G3 (Bethesda)">
        <title>High-Quality Assemblies for Three Invasive Social Wasps from the &lt;i&gt;Vespula&lt;/i&gt; Genus.</title>
        <authorList>
            <person name="Harrop T.W.R."/>
            <person name="Guhlin J."/>
            <person name="McLaughlin G.M."/>
            <person name="Permina E."/>
            <person name="Stockwell P."/>
            <person name="Gilligan J."/>
            <person name="Le Lec M.F."/>
            <person name="Gruber M.A.M."/>
            <person name="Quinn O."/>
            <person name="Lovegrove M."/>
            <person name="Duncan E.J."/>
            <person name="Remnant E.J."/>
            <person name="Van Eeckhoven J."/>
            <person name="Graham B."/>
            <person name="Knapp R.A."/>
            <person name="Langford K.W."/>
            <person name="Kronenberg Z."/>
            <person name="Press M.O."/>
            <person name="Eacker S.M."/>
            <person name="Wilson-Rankin E.E."/>
            <person name="Purcell J."/>
            <person name="Lester P.J."/>
            <person name="Dearden P.K."/>
        </authorList>
    </citation>
    <scope>NUCLEOTIDE SEQUENCE</scope>
    <source>
        <strain evidence="2">Marl-1</strain>
    </source>
</reference>
<gene>
    <name evidence="2" type="ORF">HZH66_009277</name>
</gene>
<name>A0A834MZF4_VESVU</name>
<dbReference type="AlphaFoldDB" id="A0A834MZF4"/>
<evidence type="ECO:0000313" key="3">
    <source>
        <dbReference type="Proteomes" id="UP000614350"/>
    </source>
</evidence>
<accession>A0A834MZF4</accession>
<protein>
    <submittedName>
        <fullName evidence="2">Uncharacterized protein</fullName>
    </submittedName>
</protein>
<comment type="caution">
    <text evidence="2">The sequence shown here is derived from an EMBL/GenBank/DDBJ whole genome shotgun (WGS) entry which is preliminary data.</text>
</comment>
<feature type="region of interest" description="Disordered" evidence="1">
    <location>
        <begin position="1"/>
        <end position="31"/>
    </location>
</feature>
<keyword evidence="3" id="KW-1185">Reference proteome</keyword>
<dbReference type="Proteomes" id="UP000614350">
    <property type="component" value="Unassembled WGS sequence"/>
</dbReference>
<evidence type="ECO:0000313" key="2">
    <source>
        <dbReference type="EMBL" id="KAF7390797.1"/>
    </source>
</evidence>
<proteinExistence type="predicted"/>
<organism evidence="2 3">
    <name type="scientific">Vespula vulgaris</name>
    <name type="common">Yellow jacket</name>
    <name type="synonym">Wasp</name>
    <dbReference type="NCBI Taxonomy" id="7454"/>
    <lineage>
        <taxon>Eukaryota</taxon>
        <taxon>Metazoa</taxon>
        <taxon>Ecdysozoa</taxon>
        <taxon>Arthropoda</taxon>
        <taxon>Hexapoda</taxon>
        <taxon>Insecta</taxon>
        <taxon>Pterygota</taxon>
        <taxon>Neoptera</taxon>
        <taxon>Endopterygota</taxon>
        <taxon>Hymenoptera</taxon>
        <taxon>Apocrita</taxon>
        <taxon>Aculeata</taxon>
        <taxon>Vespoidea</taxon>
        <taxon>Vespidae</taxon>
        <taxon>Vespinae</taxon>
        <taxon>Vespula</taxon>
    </lineage>
</organism>
<dbReference type="EMBL" id="JACSEA010000010">
    <property type="protein sequence ID" value="KAF7390797.1"/>
    <property type="molecule type" value="Genomic_DNA"/>
</dbReference>
<sequence>MGAGGWVGMGGRKKDLEEEVGREDESSANCGEKGKTRLCVRKLETESIAGKPRLAKINGVGKRDVGGVICVRVASCAG</sequence>